<gene>
    <name evidence="2" type="ORF">ENJ42_04905</name>
</gene>
<feature type="signal peptide" evidence="1">
    <location>
        <begin position="1"/>
        <end position="21"/>
    </location>
</feature>
<name>A0A7C5LSL4_9PROT</name>
<dbReference type="AlphaFoldDB" id="A0A7C5LSL4"/>
<dbReference type="GO" id="GO:0009279">
    <property type="term" value="C:cell outer membrane"/>
    <property type="evidence" value="ECO:0007669"/>
    <property type="project" value="InterPro"/>
</dbReference>
<sequence length="260" mass="29307">MGKHIFIATVLGATFVLPASADEKPWSMADAYYGEKAMQEAREALQKNAGETPIAFVMGDRLEMQFTDGDSAFVWDAQGWYGTDENKLWIKTEGEYNFNADEIEDAEIQALWSKPVSAFWDLQIGARYDLKPKGRTHLVAGVQGLAPYWFEIDGAVFLSTQGDVTARIEAEYELLLSQRLILQPRAEINIAAQDIVDLDMGAGLTDFDLGVRLRYEFKRELAPYIGVEWQKRLGETANRVRLRGEDADKIALLIGVRAWY</sequence>
<dbReference type="Proteomes" id="UP000885830">
    <property type="component" value="Unassembled WGS sequence"/>
</dbReference>
<protein>
    <submittedName>
        <fullName evidence="2">Copper resistance protein B</fullName>
    </submittedName>
</protein>
<keyword evidence="1" id="KW-0732">Signal</keyword>
<comment type="caution">
    <text evidence="2">The sequence shown here is derived from an EMBL/GenBank/DDBJ whole genome shotgun (WGS) entry which is preliminary data.</text>
</comment>
<dbReference type="GO" id="GO:0005507">
    <property type="term" value="F:copper ion binding"/>
    <property type="evidence" value="ECO:0007669"/>
    <property type="project" value="InterPro"/>
</dbReference>
<feature type="chain" id="PRO_5027921795" evidence="1">
    <location>
        <begin position="22"/>
        <end position="260"/>
    </location>
</feature>
<dbReference type="EMBL" id="DRMJ01000246">
    <property type="protein sequence ID" value="HHL42937.1"/>
    <property type="molecule type" value="Genomic_DNA"/>
</dbReference>
<organism evidence="2">
    <name type="scientific">Hellea balneolensis</name>
    <dbReference type="NCBI Taxonomy" id="287478"/>
    <lineage>
        <taxon>Bacteria</taxon>
        <taxon>Pseudomonadati</taxon>
        <taxon>Pseudomonadota</taxon>
        <taxon>Alphaproteobacteria</taxon>
        <taxon>Maricaulales</taxon>
        <taxon>Robiginitomaculaceae</taxon>
        <taxon>Hellea</taxon>
    </lineage>
</organism>
<reference evidence="2" key="1">
    <citation type="journal article" date="2020" name="mSystems">
        <title>Genome- and Community-Level Interaction Insights into Carbon Utilization and Element Cycling Functions of Hydrothermarchaeota in Hydrothermal Sediment.</title>
        <authorList>
            <person name="Zhou Z."/>
            <person name="Liu Y."/>
            <person name="Xu W."/>
            <person name="Pan J."/>
            <person name="Luo Z.H."/>
            <person name="Li M."/>
        </authorList>
    </citation>
    <scope>NUCLEOTIDE SEQUENCE [LARGE SCALE GENOMIC DNA]</scope>
    <source>
        <strain evidence="2">HyVt-485</strain>
    </source>
</reference>
<evidence type="ECO:0000313" key="2">
    <source>
        <dbReference type="EMBL" id="HHL42937.1"/>
    </source>
</evidence>
<dbReference type="InterPro" id="IPR007939">
    <property type="entry name" value="Cu-R_B_prcur"/>
</dbReference>
<dbReference type="Pfam" id="PF05275">
    <property type="entry name" value="CopB"/>
    <property type="match status" value="1"/>
</dbReference>
<accession>A0A7C5LSL4</accession>
<evidence type="ECO:0000256" key="1">
    <source>
        <dbReference type="SAM" id="SignalP"/>
    </source>
</evidence>
<dbReference type="GO" id="GO:0006878">
    <property type="term" value="P:intracellular copper ion homeostasis"/>
    <property type="evidence" value="ECO:0007669"/>
    <property type="project" value="InterPro"/>
</dbReference>
<proteinExistence type="predicted"/>